<dbReference type="PATRIC" id="fig|1339315.3.peg.4135"/>
<dbReference type="RefSeq" id="WP_005791845.1">
    <property type="nucleotide sequence ID" value="NZ_JGCY01000392.1"/>
</dbReference>
<dbReference type="GO" id="GO:0003677">
    <property type="term" value="F:DNA binding"/>
    <property type="evidence" value="ECO:0007669"/>
    <property type="project" value="InterPro"/>
</dbReference>
<dbReference type="Gene3D" id="1.10.260.40">
    <property type="entry name" value="lambda repressor-like DNA-binding domains"/>
    <property type="match status" value="1"/>
</dbReference>
<evidence type="ECO:0000259" key="1">
    <source>
        <dbReference type="PROSITE" id="PS50943"/>
    </source>
</evidence>
<proteinExistence type="predicted"/>
<dbReference type="CDD" id="cd00093">
    <property type="entry name" value="HTH_XRE"/>
    <property type="match status" value="1"/>
</dbReference>
<comment type="caution">
    <text evidence="2">The sequence shown here is derived from an EMBL/GenBank/DDBJ whole genome shotgun (WGS) entry which is preliminary data.</text>
</comment>
<protein>
    <submittedName>
        <fullName evidence="2">Helix-turn-helix family protein</fullName>
    </submittedName>
</protein>
<dbReference type="PROSITE" id="PS50943">
    <property type="entry name" value="HTH_CROC1"/>
    <property type="match status" value="1"/>
</dbReference>
<dbReference type="AlphaFoldDB" id="A0A015SRC1"/>
<dbReference type="InterPro" id="IPR010982">
    <property type="entry name" value="Lambda_DNA-bd_dom_sf"/>
</dbReference>
<name>A0A015SRC1_BACFG</name>
<feature type="domain" description="HTH cro/C1-type" evidence="1">
    <location>
        <begin position="64"/>
        <end position="118"/>
    </location>
</feature>
<dbReference type="InterPro" id="IPR001387">
    <property type="entry name" value="Cro/C1-type_HTH"/>
</dbReference>
<reference evidence="2 3" key="1">
    <citation type="submission" date="2014-02" db="EMBL/GenBank/DDBJ databases">
        <authorList>
            <person name="Sears C."/>
            <person name="Carroll K."/>
            <person name="Sack B.R."/>
            <person name="Qadri F."/>
            <person name="Myers L.L."/>
            <person name="Chung G.-T."/>
            <person name="Escheverria P."/>
            <person name="Fraser C.M."/>
            <person name="Sadzewicz L."/>
            <person name="Shefchek K.A."/>
            <person name="Tallon L."/>
            <person name="Das S.P."/>
            <person name="Daugherty S."/>
            <person name="Mongodin E.F."/>
        </authorList>
    </citation>
    <scope>NUCLEOTIDE SEQUENCE [LARGE SCALE GENOMIC DNA]</scope>
    <source>
        <strain evidence="3">3988T(B)14</strain>
    </source>
</reference>
<organism evidence="2 3">
    <name type="scientific">Bacteroides fragilis str. 3988T(B)14</name>
    <dbReference type="NCBI Taxonomy" id="1339315"/>
    <lineage>
        <taxon>Bacteria</taxon>
        <taxon>Pseudomonadati</taxon>
        <taxon>Bacteroidota</taxon>
        <taxon>Bacteroidia</taxon>
        <taxon>Bacteroidales</taxon>
        <taxon>Bacteroidaceae</taxon>
        <taxon>Bacteroides</taxon>
    </lineage>
</organism>
<dbReference type="SUPFAM" id="SSF47413">
    <property type="entry name" value="lambda repressor-like DNA-binding domains"/>
    <property type="match status" value="1"/>
</dbReference>
<dbReference type="SMART" id="SM00530">
    <property type="entry name" value="HTH_XRE"/>
    <property type="match status" value="1"/>
</dbReference>
<dbReference type="Proteomes" id="UP000020529">
    <property type="component" value="Unassembled WGS sequence"/>
</dbReference>
<accession>A0A015SRC1</accession>
<evidence type="ECO:0000313" key="3">
    <source>
        <dbReference type="Proteomes" id="UP000020529"/>
    </source>
</evidence>
<gene>
    <name evidence="2" type="ORF">M124_3477</name>
</gene>
<dbReference type="EMBL" id="JGCY01000392">
    <property type="protein sequence ID" value="EXY72797.1"/>
    <property type="molecule type" value="Genomic_DNA"/>
</dbReference>
<sequence length="121" mass="13672">MAKIKTEKQYKAACSRIEELLKVVSNDTPTDDKNFLELDLISDLVADYEEEHFPIEAPSLVDVIKLRMYEMGLTQTKLSELLNVSPSRISEYLSGKCEPTLKVAREISRKLNIDANIVLGV</sequence>
<evidence type="ECO:0000313" key="2">
    <source>
        <dbReference type="EMBL" id="EXY72797.1"/>
    </source>
</evidence>
<dbReference type="Pfam" id="PF01381">
    <property type="entry name" value="HTH_3"/>
    <property type="match status" value="1"/>
</dbReference>